<dbReference type="GO" id="GO:0016887">
    <property type="term" value="F:ATP hydrolysis activity"/>
    <property type="evidence" value="ECO:0007669"/>
    <property type="project" value="RHEA"/>
</dbReference>
<dbReference type="InterPro" id="IPR010285">
    <property type="entry name" value="DNA_helicase_pif1-like_DEAD"/>
</dbReference>
<proteinExistence type="inferred from homology"/>
<dbReference type="Pfam" id="PF21530">
    <property type="entry name" value="Pif1_2B_dom"/>
    <property type="match status" value="1"/>
</dbReference>
<dbReference type="PANTHER" id="PTHR10492:SF57">
    <property type="entry name" value="ATP-DEPENDENT DNA HELICASE"/>
    <property type="match status" value="1"/>
</dbReference>
<reference evidence="4" key="1">
    <citation type="submission" date="2015-07" db="EMBL/GenBank/DDBJ databases">
        <title>MeaNS - Measles Nucleotide Surveillance Program.</title>
        <authorList>
            <person name="Tran T."/>
            <person name="Druce J."/>
        </authorList>
    </citation>
    <scope>NUCLEOTIDE SEQUENCE</scope>
    <source>
        <strain evidence="4">UCB-OBI-ISO-001</strain>
        <tissue evidence="4">Gonad</tissue>
    </source>
</reference>
<dbReference type="OrthoDB" id="6145593at2759"/>
<protein>
    <recommendedName>
        <fullName evidence="1">ATP-dependent DNA helicase</fullName>
        <ecNumber evidence="1">5.6.2.3</ecNumber>
    </recommendedName>
</protein>
<evidence type="ECO:0000313" key="4">
    <source>
        <dbReference type="EMBL" id="KOF90129.1"/>
    </source>
</evidence>
<keyword evidence="1" id="KW-0378">Hydrolase</keyword>
<feature type="domain" description="DNA helicase Pif1-like DEAD-box helicase" evidence="2">
    <location>
        <begin position="218"/>
        <end position="264"/>
    </location>
</feature>
<dbReference type="InterPro" id="IPR049163">
    <property type="entry name" value="Pif1-like_2B_dom"/>
</dbReference>
<evidence type="ECO:0000259" key="3">
    <source>
        <dbReference type="Pfam" id="PF21530"/>
    </source>
</evidence>
<feature type="domain" description="DNA helicase Pif1-like 2B" evidence="3">
    <location>
        <begin position="346"/>
        <end position="392"/>
    </location>
</feature>
<evidence type="ECO:0000256" key="1">
    <source>
        <dbReference type="RuleBase" id="RU363044"/>
    </source>
</evidence>
<name>A0A0L8HLX3_OCTBM</name>
<keyword evidence="1" id="KW-0547">Nucleotide-binding</keyword>
<comment type="catalytic activity">
    <reaction evidence="1">
        <text>ATP + H2O = ADP + phosphate + H(+)</text>
        <dbReference type="Rhea" id="RHEA:13065"/>
        <dbReference type="ChEBI" id="CHEBI:15377"/>
        <dbReference type="ChEBI" id="CHEBI:15378"/>
        <dbReference type="ChEBI" id="CHEBI:30616"/>
        <dbReference type="ChEBI" id="CHEBI:43474"/>
        <dbReference type="ChEBI" id="CHEBI:456216"/>
        <dbReference type="EC" id="5.6.2.3"/>
    </reaction>
</comment>
<keyword evidence="1" id="KW-0347">Helicase</keyword>
<dbReference type="PANTHER" id="PTHR10492">
    <property type="match status" value="1"/>
</dbReference>
<dbReference type="GO" id="GO:0006310">
    <property type="term" value="P:DNA recombination"/>
    <property type="evidence" value="ECO:0007669"/>
    <property type="project" value="UniProtKB-KW"/>
</dbReference>
<comment type="similarity">
    <text evidence="1">Belongs to the helicase family.</text>
</comment>
<dbReference type="Pfam" id="PF05970">
    <property type="entry name" value="PIF1"/>
    <property type="match status" value="1"/>
</dbReference>
<gene>
    <name evidence="4" type="ORF">OCBIM_22011763mg</name>
</gene>
<dbReference type="EC" id="5.6.2.3" evidence="1"/>
<dbReference type="GO" id="GO:0006281">
    <property type="term" value="P:DNA repair"/>
    <property type="evidence" value="ECO:0007669"/>
    <property type="project" value="UniProtKB-KW"/>
</dbReference>
<dbReference type="GO" id="GO:0043139">
    <property type="term" value="F:5'-3' DNA helicase activity"/>
    <property type="evidence" value="ECO:0007669"/>
    <property type="project" value="UniProtKB-EC"/>
</dbReference>
<keyword evidence="1" id="KW-0227">DNA damage</keyword>
<keyword evidence="1" id="KW-0233">DNA recombination</keyword>
<dbReference type="GO" id="GO:0000723">
    <property type="term" value="P:telomere maintenance"/>
    <property type="evidence" value="ECO:0007669"/>
    <property type="project" value="InterPro"/>
</dbReference>
<keyword evidence="1" id="KW-0067">ATP-binding</keyword>
<dbReference type="InterPro" id="IPR027417">
    <property type="entry name" value="P-loop_NTPase"/>
</dbReference>
<accession>A0A0L8HLX3</accession>
<keyword evidence="1" id="KW-0234">DNA repair</keyword>
<dbReference type="SUPFAM" id="SSF52540">
    <property type="entry name" value="P-loop containing nucleoside triphosphate hydrolases"/>
    <property type="match status" value="1"/>
</dbReference>
<organism evidence="4">
    <name type="scientific">Octopus bimaculoides</name>
    <name type="common">California two-spotted octopus</name>
    <dbReference type="NCBI Taxonomy" id="37653"/>
    <lineage>
        <taxon>Eukaryota</taxon>
        <taxon>Metazoa</taxon>
        <taxon>Spiralia</taxon>
        <taxon>Lophotrochozoa</taxon>
        <taxon>Mollusca</taxon>
        <taxon>Cephalopoda</taxon>
        <taxon>Coleoidea</taxon>
        <taxon>Octopodiformes</taxon>
        <taxon>Octopoda</taxon>
        <taxon>Incirrata</taxon>
        <taxon>Octopodidae</taxon>
        <taxon>Octopus</taxon>
    </lineage>
</organism>
<dbReference type="AlphaFoldDB" id="A0A0L8HLX3"/>
<comment type="cofactor">
    <cofactor evidence="1">
        <name>Mg(2+)</name>
        <dbReference type="ChEBI" id="CHEBI:18420"/>
    </cofactor>
</comment>
<dbReference type="GO" id="GO:0005524">
    <property type="term" value="F:ATP binding"/>
    <property type="evidence" value="ECO:0007669"/>
    <property type="project" value="UniProtKB-KW"/>
</dbReference>
<dbReference type="EMBL" id="KQ417830">
    <property type="protein sequence ID" value="KOF90129.1"/>
    <property type="molecule type" value="Genomic_DNA"/>
</dbReference>
<evidence type="ECO:0000259" key="2">
    <source>
        <dbReference type="Pfam" id="PF05970"/>
    </source>
</evidence>
<sequence>MKTDTIGRIPTISLSAHQSELFHLRILLHNVTGATSFDDLKSADGNVCPTFQEACLRRGLISDDREIRCAMEETASIRIGDSLREFVATMLIYYRPPDPRSFWEEWKLELAHDLMHQNNVNQLNPCIENEVLIRLQEHLQRDELDLVKNFQLPKPDYGVSPDPISKIISEEVDFDTDSLRRSSAEDATAKLFRMIDLLIVDEVIQGDKLLFECLDRSFRKIRKFVKRGSRLQIVNLTLKTSYIWKSVTKLKLSINMRIRNSSDATFASYLSDTRSRNLSSISEMRKSVFDGLGEEHTNPSWLYLRAVIASTNDVVNSIFPTFSWQTLDYISSDTVDDEKYHQYPQDFLNNLNPSGLRVHKITLKKGCPTMLLWNFDPANGHCNGTRYTVTEFNSHVIEAVIATDLHTGKRLFTPRIHLIPSDNQFPFQLRRRQFPIKLAFSFTANKSQGQTLDRVSALSHVYARPVVCLDE</sequence>